<feature type="transmembrane region" description="Helical" evidence="7">
    <location>
        <begin position="258"/>
        <end position="278"/>
    </location>
</feature>
<feature type="transmembrane region" description="Helical" evidence="7">
    <location>
        <begin position="197"/>
        <end position="218"/>
    </location>
</feature>
<dbReference type="Pfam" id="PF04542">
    <property type="entry name" value="Sigma70_r2"/>
    <property type="match status" value="1"/>
</dbReference>
<keyword evidence="4 7" id="KW-1133">Transmembrane helix</keyword>
<dbReference type="Gene3D" id="1.10.1740.10">
    <property type="match status" value="1"/>
</dbReference>
<dbReference type="InterPro" id="IPR036249">
    <property type="entry name" value="Thioredoxin-like_sf"/>
</dbReference>
<dbReference type="Pfam" id="PF13899">
    <property type="entry name" value="Thioredoxin_7"/>
    <property type="match status" value="1"/>
</dbReference>
<evidence type="ECO:0000256" key="7">
    <source>
        <dbReference type="SAM" id="Phobius"/>
    </source>
</evidence>
<dbReference type="InterPro" id="IPR013249">
    <property type="entry name" value="RNA_pol_sigma70_r4_t2"/>
</dbReference>
<dbReference type="Gene3D" id="3.40.30.10">
    <property type="entry name" value="Glutaredoxin"/>
    <property type="match status" value="1"/>
</dbReference>
<evidence type="ECO:0000259" key="10">
    <source>
        <dbReference type="Pfam" id="PF08281"/>
    </source>
</evidence>
<feature type="transmembrane region" description="Helical" evidence="7">
    <location>
        <begin position="128"/>
        <end position="153"/>
    </location>
</feature>
<dbReference type="InterPro" id="IPR036388">
    <property type="entry name" value="WH-like_DNA-bd_sf"/>
</dbReference>
<dbReference type="Gene3D" id="1.10.10.10">
    <property type="entry name" value="Winged helix-like DNA-binding domain superfamily/Winged helix DNA-binding domain"/>
    <property type="match status" value="1"/>
</dbReference>
<feature type="region of interest" description="Disordered" evidence="6">
    <location>
        <begin position="376"/>
        <end position="407"/>
    </location>
</feature>
<dbReference type="PANTHER" id="PTHR32234:SF3">
    <property type="entry name" value="SUPPRESSION OF COPPER SENSITIVITY PROTEIN"/>
    <property type="match status" value="1"/>
</dbReference>
<sequence length="600" mass="64129">MLTAMLAAFIGGIILNFMPCVFPVISLKALGLLRHADNAASARREGLAFLLGVVITMMALAGILLAVRAGGTAVGWGFQLQSPLVIALLSLTILGAALNLLGVFEVGLTAQRVGGLDIGRGAFIRSALTGALAIVVATPCAAPFMASAIGYALVQPPAVSLTIFLALAFGFAAPFTLVSLFPALARILPRPGPWMDILKRALAFPMFGAWAWLVWVLAQQAGSAALAALLAASVVLSFAAWLYGIAQRRAFQGKGHRALFAVTAALVVAVLAPLPGLVKPAASLPAAGQTAEVSSQRWTPQTVAAQRGHGKAIFVNFTASWCITCQVNEKTSLSTQAVKEALVKTDTLYMVADSTKFNPDVDDALNQFGQGGLPAVRGLPGRRRAAEGPAAGADAGDCGQCPDPGRRQKSVITRRTMQTNDSARESWPALMEQAQAGDRLAYTRLLKALVPTIRSQVRKRIADEALVEDVIQDVLLSVHRVRHTYDPAFPFLPWLLAIISARAVDALRRSGRYQHWEVSDEALPEAAAADPPRQESREELAGYLQQLPLRQREIVEHVHLREMSLAEAATHNNLSVAAVKSLLHRALKNLRRFGAHHDRS</sequence>
<dbReference type="GO" id="GO:0016020">
    <property type="term" value="C:membrane"/>
    <property type="evidence" value="ECO:0007669"/>
    <property type="project" value="UniProtKB-SubCell"/>
</dbReference>
<feature type="transmembrane region" description="Helical" evidence="7">
    <location>
        <begin position="86"/>
        <end position="108"/>
    </location>
</feature>
<dbReference type="GO" id="GO:0003677">
    <property type="term" value="F:DNA binding"/>
    <property type="evidence" value="ECO:0007669"/>
    <property type="project" value="InterPro"/>
</dbReference>
<dbReference type="InterPro" id="IPR007627">
    <property type="entry name" value="RNA_pol_sigma70_r2"/>
</dbReference>
<accession>A0A3P8KEL2</accession>
<dbReference type="NCBIfam" id="TIGR02937">
    <property type="entry name" value="sigma70-ECF"/>
    <property type="match status" value="1"/>
</dbReference>
<feature type="transmembrane region" description="Helical" evidence="7">
    <location>
        <begin position="159"/>
        <end position="185"/>
    </location>
</feature>
<dbReference type="CDD" id="cd06171">
    <property type="entry name" value="Sigma70_r4"/>
    <property type="match status" value="1"/>
</dbReference>
<keyword evidence="11" id="KW-0560">Oxidoreductase</keyword>
<dbReference type="PANTHER" id="PTHR32234">
    <property type="entry name" value="THIOL:DISULFIDE INTERCHANGE PROTEIN DSBD"/>
    <property type="match status" value="1"/>
</dbReference>
<feature type="transmembrane region" description="Helical" evidence="7">
    <location>
        <begin position="6"/>
        <end position="25"/>
    </location>
</feature>
<dbReference type="InterPro" id="IPR013325">
    <property type="entry name" value="RNA_pol_sigma_r2"/>
</dbReference>
<dbReference type="Pfam" id="PF02683">
    <property type="entry name" value="DsbD_TM"/>
    <property type="match status" value="1"/>
</dbReference>
<keyword evidence="2 7" id="KW-0812">Transmembrane</keyword>
<feature type="domain" description="Cytochrome C biogenesis protein transmembrane" evidence="8">
    <location>
        <begin position="4"/>
        <end position="214"/>
    </location>
</feature>
<dbReference type="SUPFAM" id="SSF88659">
    <property type="entry name" value="Sigma3 and sigma4 domains of RNA polymerase sigma factors"/>
    <property type="match status" value="1"/>
</dbReference>
<dbReference type="Pfam" id="PF08281">
    <property type="entry name" value="Sigma70_r4_2"/>
    <property type="match status" value="1"/>
</dbReference>
<evidence type="ECO:0000256" key="6">
    <source>
        <dbReference type="SAM" id="MobiDB-lite"/>
    </source>
</evidence>
<dbReference type="SUPFAM" id="SSF52833">
    <property type="entry name" value="Thioredoxin-like"/>
    <property type="match status" value="1"/>
</dbReference>
<feature type="transmembrane region" description="Helical" evidence="7">
    <location>
        <begin position="224"/>
        <end position="246"/>
    </location>
</feature>
<evidence type="ECO:0000256" key="4">
    <source>
        <dbReference type="ARBA" id="ARBA00022989"/>
    </source>
</evidence>
<feature type="transmembrane region" description="Helical" evidence="7">
    <location>
        <begin position="46"/>
        <end position="66"/>
    </location>
</feature>
<keyword evidence="3" id="KW-0201">Cytochrome c-type biogenesis</keyword>
<dbReference type="AlphaFoldDB" id="A0A3P8KEL2"/>
<feature type="domain" description="RNA polymerase sigma factor 70 region 4 type 2" evidence="10">
    <location>
        <begin position="538"/>
        <end position="590"/>
    </location>
</feature>
<dbReference type="Proteomes" id="UP000274346">
    <property type="component" value="Chromosome"/>
</dbReference>
<dbReference type="GO" id="GO:0017004">
    <property type="term" value="P:cytochrome complex assembly"/>
    <property type="evidence" value="ECO:0007669"/>
    <property type="project" value="UniProtKB-KW"/>
</dbReference>
<name>A0A3P8KEL2_RAOTE</name>
<dbReference type="InterPro" id="IPR003834">
    <property type="entry name" value="Cyt_c_assmbl_TM_dom"/>
</dbReference>
<keyword evidence="5 7" id="KW-0472">Membrane</keyword>
<evidence type="ECO:0000256" key="3">
    <source>
        <dbReference type="ARBA" id="ARBA00022748"/>
    </source>
</evidence>
<evidence type="ECO:0000256" key="2">
    <source>
        <dbReference type="ARBA" id="ARBA00022692"/>
    </source>
</evidence>
<dbReference type="EMBL" id="LR131271">
    <property type="protein sequence ID" value="VDR27345.1"/>
    <property type="molecule type" value="Genomic_DNA"/>
</dbReference>
<feature type="compositionally biased region" description="Low complexity" evidence="6">
    <location>
        <begin position="387"/>
        <end position="399"/>
    </location>
</feature>
<organism evidence="11 12">
    <name type="scientific">Raoultella terrigena</name>
    <name type="common">Klebsiella terrigena</name>
    <dbReference type="NCBI Taxonomy" id="577"/>
    <lineage>
        <taxon>Bacteria</taxon>
        <taxon>Pseudomonadati</taxon>
        <taxon>Pseudomonadota</taxon>
        <taxon>Gammaproteobacteria</taxon>
        <taxon>Enterobacterales</taxon>
        <taxon>Enterobacteriaceae</taxon>
        <taxon>Klebsiella/Raoultella group</taxon>
        <taxon>Raoultella</taxon>
    </lineage>
</organism>
<dbReference type="GO" id="GO:0045454">
    <property type="term" value="P:cell redox homeostasis"/>
    <property type="evidence" value="ECO:0007669"/>
    <property type="project" value="TreeGrafter"/>
</dbReference>
<dbReference type="InterPro" id="IPR014284">
    <property type="entry name" value="RNA_pol_sigma-70_dom"/>
</dbReference>
<evidence type="ECO:0000313" key="11">
    <source>
        <dbReference type="EMBL" id="VDR27345.1"/>
    </source>
</evidence>
<proteinExistence type="predicted"/>
<dbReference type="KEGG" id="rtg:NCTC13098_03711"/>
<evidence type="ECO:0000256" key="1">
    <source>
        <dbReference type="ARBA" id="ARBA00004141"/>
    </source>
</evidence>
<dbReference type="SUPFAM" id="SSF88946">
    <property type="entry name" value="Sigma2 domain of RNA polymerase sigma factors"/>
    <property type="match status" value="1"/>
</dbReference>
<dbReference type="GO" id="GO:0047134">
    <property type="term" value="F:protein-disulfide reductase [NAD(P)H] activity"/>
    <property type="evidence" value="ECO:0007669"/>
    <property type="project" value="UniProtKB-EC"/>
</dbReference>
<feature type="domain" description="RNA polymerase sigma-70 region 2" evidence="9">
    <location>
        <begin position="446"/>
        <end position="512"/>
    </location>
</feature>
<dbReference type="EC" id="1.8.1.8" evidence="11"/>
<evidence type="ECO:0000259" key="8">
    <source>
        <dbReference type="Pfam" id="PF02683"/>
    </source>
</evidence>
<dbReference type="GO" id="GO:0006352">
    <property type="term" value="P:DNA-templated transcription initiation"/>
    <property type="evidence" value="ECO:0007669"/>
    <property type="project" value="InterPro"/>
</dbReference>
<reference evidence="11 12" key="1">
    <citation type="submission" date="2018-12" db="EMBL/GenBank/DDBJ databases">
        <authorList>
            <consortium name="Pathogen Informatics"/>
        </authorList>
    </citation>
    <scope>NUCLEOTIDE SEQUENCE [LARGE SCALE GENOMIC DNA]</scope>
    <source>
        <strain evidence="11 12">NCTC13098</strain>
    </source>
</reference>
<dbReference type="InterPro" id="IPR013324">
    <property type="entry name" value="RNA_pol_sigma_r3/r4-like"/>
</dbReference>
<protein>
    <submittedName>
        <fullName evidence="11">Thiol:disulfide interchange protein DsbD</fullName>
        <ecNumber evidence="11">1.8.1.8</ecNumber>
    </submittedName>
</protein>
<gene>
    <name evidence="11" type="primary">dsbD_1</name>
    <name evidence="11" type="ORF">NCTC13098_03711</name>
</gene>
<evidence type="ECO:0000313" key="12">
    <source>
        <dbReference type="Proteomes" id="UP000274346"/>
    </source>
</evidence>
<dbReference type="GO" id="GO:0016987">
    <property type="term" value="F:sigma factor activity"/>
    <property type="evidence" value="ECO:0007669"/>
    <property type="project" value="InterPro"/>
</dbReference>
<evidence type="ECO:0000256" key="5">
    <source>
        <dbReference type="ARBA" id="ARBA00023136"/>
    </source>
</evidence>
<evidence type="ECO:0000259" key="9">
    <source>
        <dbReference type="Pfam" id="PF04542"/>
    </source>
</evidence>
<comment type="subcellular location">
    <subcellularLocation>
        <location evidence="1">Membrane</location>
        <topology evidence="1">Multi-pass membrane protein</topology>
    </subcellularLocation>
</comment>